<accession>A0A1G6HBG2</accession>
<dbReference type="STRING" id="1226327.SAMN05421732_101900"/>
<sequence>MLTSLRKQAWFVFLMVFAIGWSNAVLAFEQPMHQQMMSELAIQHEDKMPMTAMSGCHDSVNTQPHMQQHPVEQVNLSHDLDCHQGMSDQQQHFSCNDCIQLHCQSLGSWLDAQSPSFAHLNPVPEHPQPNFTYSAQHLSGFWQKILRPPKALP</sequence>
<proteinExistence type="predicted"/>
<evidence type="ECO:0008006" key="3">
    <source>
        <dbReference type="Google" id="ProtNLM"/>
    </source>
</evidence>
<keyword evidence="2" id="KW-1185">Reference proteome</keyword>
<dbReference type="Proteomes" id="UP000243468">
    <property type="component" value="Unassembled WGS sequence"/>
</dbReference>
<evidence type="ECO:0000313" key="1">
    <source>
        <dbReference type="EMBL" id="SDB91428.1"/>
    </source>
</evidence>
<protein>
    <recommendedName>
        <fullName evidence="3">DUF2946 domain-containing protein</fullName>
    </recommendedName>
</protein>
<dbReference type="AlphaFoldDB" id="A0A1G6HBG2"/>
<organism evidence="1 2">
    <name type="scientific">Acinetobacter kookii</name>
    <dbReference type="NCBI Taxonomy" id="1226327"/>
    <lineage>
        <taxon>Bacteria</taxon>
        <taxon>Pseudomonadati</taxon>
        <taxon>Pseudomonadota</taxon>
        <taxon>Gammaproteobacteria</taxon>
        <taxon>Moraxellales</taxon>
        <taxon>Moraxellaceae</taxon>
        <taxon>Acinetobacter</taxon>
    </lineage>
</organism>
<dbReference type="OrthoDB" id="6712939at2"/>
<gene>
    <name evidence="1" type="ORF">SAMN05421732_101900</name>
</gene>
<evidence type="ECO:0000313" key="2">
    <source>
        <dbReference type="Proteomes" id="UP000243468"/>
    </source>
</evidence>
<dbReference type="EMBL" id="FMYO01000001">
    <property type="protein sequence ID" value="SDB91428.1"/>
    <property type="molecule type" value="Genomic_DNA"/>
</dbReference>
<reference evidence="2" key="1">
    <citation type="submission" date="2016-09" db="EMBL/GenBank/DDBJ databases">
        <authorList>
            <person name="Varghese N."/>
            <person name="Submissions S."/>
        </authorList>
    </citation>
    <scope>NUCLEOTIDE SEQUENCE [LARGE SCALE GENOMIC DNA]</scope>
    <source>
        <strain evidence="2">ANC 4667</strain>
    </source>
</reference>
<dbReference type="RefSeq" id="WP_092818913.1">
    <property type="nucleotide sequence ID" value="NZ_BAABKJ010000005.1"/>
</dbReference>
<name>A0A1G6HBG2_9GAMM</name>